<organism evidence="1">
    <name type="scientific">marine sediment metagenome</name>
    <dbReference type="NCBI Taxonomy" id="412755"/>
    <lineage>
        <taxon>unclassified sequences</taxon>
        <taxon>metagenomes</taxon>
        <taxon>ecological metagenomes</taxon>
    </lineage>
</organism>
<protein>
    <submittedName>
        <fullName evidence="1">Uncharacterized protein</fullName>
    </submittedName>
</protein>
<reference evidence="1" key="1">
    <citation type="journal article" date="2014" name="Front. Microbiol.">
        <title>High frequency of phylogenetically diverse reductive dehalogenase-homologous genes in deep subseafloor sedimentary metagenomes.</title>
        <authorList>
            <person name="Kawai M."/>
            <person name="Futagami T."/>
            <person name="Toyoda A."/>
            <person name="Takaki Y."/>
            <person name="Nishi S."/>
            <person name="Hori S."/>
            <person name="Arai W."/>
            <person name="Tsubouchi T."/>
            <person name="Morono Y."/>
            <person name="Uchiyama I."/>
            <person name="Ito T."/>
            <person name="Fujiyama A."/>
            <person name="Inagaki F."/>
            <person name="Takami H."/>
        </authorList>
    </citation>
    <scope>NUCLEOTIDE SEQUENCE</scope>
    <source>
        <strain evidence="1">Expedition CK06-06</strain>
    </source>
</reference>
<dbReference type="AlphaFoldDB" id="X1DIK3"/>
<evidence type="ECO:0000313" key="1">
    <source>
        <dbReference type="EMBL" id="GAH08110.1"/>
    </source>
</evidence>
<feature type="non-terminal residue" evidence="1">
    <location>
        <position position="1"/>
    </location>
</feature>
<gene>
    <name evidence="1" type="ORF">S01H4_57559</name>
</gene>
<proteinExistence type="predicted"/>
<accession>X1DIK3</accession>
<name>X1DIK3_9ZZZZ</name>
<comment type="caution">
    <text evidence="1">The sequence shown here is derived from an EMBL/GenBank/DDBJ whole genome shotgun (WGS) entry which is preliminary data.</text>
</comment>
<sequence length="30" mass="3451">NCPGLEKISKRLGQMTKCIMTEKEKELIKT</sequence>
<dbReference type="EMBL" id="BART01033508">
    <property type="protein sequence ID" value="GAH08110.1"/>
    <property type="molecule type" value="Genomic_DNA"/>
</dbReference>